<feature type="transmembrane region" description="Helical" evidence="2">
    <location>
        <begin position="92"/>
        <end position="115"/>
    </location>
</feature>
<gene>
    <name evidence="4" type="ORF">F4554_004475</name>
</gene>
<feature type="domain" description="DUF1707" evidence="3">
    <location>
        <begin position="7"/>
        <end position="59"/>
    </location>
</feature>
<dbReference type="AlphaFoldDB" id="A0A852ZFF4"/>
<evidence type="ECO:0000313" key="5">
    <source>
        <dbReference type="Proteomes" id="UP000579605"/>
    </source>
</evidence>
<comment type="caution">
    <text evidence="4">The sequence shown here is derived from an EMBL/GenBank/DDBJ whole genome shotgun (WGS) entry which is preliminary data.</text>
</comment>
<accession>A0A852ZFF4</accession>
<keyword evidence="2" id="KW-0812">Transmembrane</keyword>
<dbReference type="RefSeq" id="WP_337796159.1">
    <property type="nucleotide sequence ID" value="NZ_BAAARR010000001.1"/>
</dbReference>
<feature type="transmembrane region" description="Helical" evidence="2">
    <location>
        <begin position="121"/>
        <end position="141"/>
    </location>
</feature>
<reference evidence="4 5" key="1">
    <citation type="submission" date="2020-07" db="EMBL/GenBank/DDBJ databases">
        <title>Sequencing the genomes of 1000 actinobacteria strains.</title>
        <authorList>
            <person name="Klenk H.-P."/>
        </authorList>
    </citation>
    <scope>NUCLEOTIDE SEQUENCE [LARGE SCALE GENOMIC DNA]</scope>
    <source>
        <strain evidence="4 5">DSM 18448</strain>
    </source>
</reference>
<organism evidence="4 5">
    <name type="scientific">Actinopolymorpha rutila</name>
    <dbReference type="NCBI Taxonomy" id="446787"/>
    <lineage>
        <taxon>Bacteria</taxon>
        <taxon>Bacillati</taxon>
        <taxon>Actinomycetota</taxon>
        <taxon>Actinomycetes</taxon>
        <taxon>Propionibacteriales</taxon>
        <taxon>Actinopolymorphaceae</taxon>
        <taxon>Actinopolymorpha</taxon>
    </lineage>
</organism>
<dbReference type="InterPro" id="IPR012551">
    <property type="entry name" value="DUF1707_SHOCT-like"/>
</dbReference>
<protein>
    <recommendedName>
        <fullName evidence="3">DUF1707 domain-containing protein</fullName>
    </recommendedName>
</protein>
<keyword evidence="2" id="KW-0472">Membrane</keyword>
<keyword evidence="2" id="KW-1133">Transmembrane helix</keyword>
<dbReference type="PANTHER" id="PTHR40763:SF4">
    <property type="entry name" value="DUF1707 DOMAIN-CONTAINING PROTEIN"/>
    <property type="match status" value="1"/>
</dbReference>
<dbReference type="EMBL" id="JACBZH010000001">
    <property type="protein sequence ID" value="NYH91837.1"/>
    <property type="molecule type" value="Genomic_DNA"/>
</dbReference>
<evidence type="ECO:0000259" key="3">
    <source>
        <dbReference type="Pfam" id="PF08044"/>
    </source>
</evidence>
<dbReference type="Proteomes" id="UP000579605">
    <property type="component" value="Unassembled WGS sequence"/>
</dbReference>
<sequence>MPYGPDMRASDGDREKIASRLRDAHAEGRLSLGEFQDRLDTLYSAQTYGELEPLVRDLPVSRTPHTQAVVPDRPASTTGEPARRSRRDKGLAVMWTIWAAAVAVNLVVWILVSVTNWDLEYFWPIWVAGPWGAILAAITVGRRYVRD</sequence>
<keyword evidence="5" id="KW-1185">Reference proteome</keyword>
<proteinExistence type="predicted"/>
<dbReference type="Pfam" id="PF08044">
    <property type="entry name" value="DUF1707"/>
    <property type="match status" value="1"/>
</dbReference>
<dbReference type="PANTHER" id="PTHR40763">
    <property type="entry name" value="MEMBRANE PROTEIN-RELATED"/>
    <property type="match status" value="1"/>
</dbReference>
<feature type="region of interest" description="Disordered" evidence="1">
    <location>
        <begin position="63"/>
        <end position="84"/>
    </location>
</feature>
<evidence type="ECO:0000256" key="2">
    <source>
        <dbReference type="SAM" id="Phobius"/>
    </source>
</evidence>
<evidence type="ECO:0000256" key="1">
    <source>
        <dbReference type="SAM" id="MobiDB-lite"/>
    </source>
</evidence>
<name>A0A852ZFF4_9ACTN</name>
<evidence type="ECO:0000313" key="4">
    <source>
        <dbReference type="EMBL" id="NYH91837.1"/>
    </source>
</evidence>